<sequence>MASKLDLPSSSKPHPVFHMSCLEPFHGTSIPIEPSLPVLTQGGIHPPPKAIVDSCSLNNQHQVLVHWDELSADSFWEDVHFLHNRFPSFTLEDKCRINGGGDVMSNHMDKKFVKGKVYQRRG</sequence>
<dbReference type="InterPro" id="IPR016197">
    <property type="entry name" value="Chromo-like_dom_sf"/>
</dbReference>
<evidence type="ECO:0000313" key="1">
    <source>
        <dbReference type="EMBL" id="TKR91513.1"/>
    </source>
</evidence>
<comment type="caution">
    <text evidence="1">The sequence shown here is derived from an EMBL/GenBank/DDBJ whole genome shotgun (WGS) entry which is preliminary data.</text>
</comment>
<dbReference type="SUPFAM" id="SSF54160">
    <property type="entry name" value="Chromo domain-like"/>
    <property type="match status" value="1"/>
</dbReference>
<dbReference type="EMBL" id="RCHU01000767">
    <property type="protein sequence ID" value="TKR91513.1"/>
    <property type="molecule type" value="Genomic_DNA"/>
</dbReference>
<protein>
    <submittedName>
        <fullName evidence="1">Uncharacterized protein</fullName>
    </submittedName>
</protein>
<reference evidence="1" key="1">
    <citation type="submission" date="2018-10" db="EMBL/GenBank/DDBJ databases">
        <title>Population genomic analysis revealed the cold adaptation of white poplar.</title>
        <authorList>
            <person name="Liu Y.-J."/>
        </authorList>
    </citation>
    <scope>NUCLEOTIDE SEQUENCE [LARGE SCALE GENOMIC DNA]</scope>
    <source>
        <strain evidence="1">PAL-ZL1</strain>
    </source>
</reference>
<dbReference type="AlphaFoldDB" id="A0A4U5P713"/>
<organism evidence="1">
    <name type="scientific">Populus alba</name>
    <name type="common">White poplar</name>
    <dbReference type="NCBI Taxonomy" id="43335"/>
    <lineage>
        <taxon>Eukaryota</taxon>
        <taxon>Viridiplantae</taxon>
        <taxon>Streptophyta</taxon>
        <taxon>Embryophyta</taxon>
        <taxon>Tracheophyta</taxon>
        <taxon>Spermatophyta</taxon>
        <taxon>Magnoliopsida</taxon>
        <taxon>eudicotyledons</taxon>
        <taxon>Gunneridae</taxon>
        <taxon>Pentapetalae</taxon>
        <taxon>rosids</taxon>
        <taxon>fabids</taxon>
        <taxon>Malpighiales</taxon>
        <taxon>Salicaceae</taxon>
        <taxon>Saliceae</taxon>
        <taxon>Populus</taxon>
    </lineage>
</organism>
<proteinExistence type="predicted"/>
<name>A0A4U5P713_POPAL</name>
<accession>A0A4U5P713</accession>
<gene>
    <name evidence="1" type="ORF">D5086_0000222050</name>
</gene>